<feature type="transmembrane region" description="Helical" evidence="10">
    <location>
        <begin position="373"/>
        <end position="392"/>
    </location>
</feature>
<evidence type="ECO:0000259" key="12">
    <source>
        <dbReference type="Pfam" id="PF00909"/>
    </source>
</evidence>
<evidence type="ECO:0000256" key="6">
    <source>
        <dbReference type="ARBA" id="ARBA00022989"/>
    </source>
</evidence>
<dbReference type="Gene3D" id="1.10.3430.10">
    <property type="entry name" value="Ammonium transporter AmtB like domains"/>
    <property type="match status" value="1"/>
</dbReference>
<dbReference type="SUPFAM" id="SSF111352">
    <property type="entry name" value="Ammonium transporter"/>
    <property type="match status" value="1"/>
</dbReference>
<sequence length="496" mass="51950">MLEETWDAREPQNAGRAQAPVRTPDPRRARIARGRSLAALTAGLSMVLVPGVTFADTGAVDPGDTSWILVATALVLLMTPGVALFYGGLVRKKNVITTMFQVFAVMLIVSVQWVLFGYSLAFGPDVHHLIGGLQWSLFHGVDGDPNPDYAGTIPAMLFALFQMMFAIITPALLIGGLAERVKFSSFLVFITLWATLIYDPLAHWVWGIDGWLRNLGVLDFAGGTVVHISSGVAGLVAAIYLGKRAELGSKRIQAHNVPFVLLGTSLLWFGWFGFNAGSALAANGLSAEAFLTTNTATAAAALGWMLVERLRTGHVTLVGACAGAVAGLVAITPAAGFVTPAGSILIGFIGGILCYLASTFMKGKLGYDDALDAFGGHGIGGTWGALATGLFATTVVNPAGADGVIHGNPHQLLVQLAGVAATWVFSGLGTLILIKVVDAVMGFRVTREEELLGLDAVLHNESAYPEQLSADELERLVGPGMSLAAARSEIGASGDR</sequence>
<dbReference type="AlphaFoldDB" id="A0A1I7GV99"/>
<feature type="transmembrane region" description="Helical" evidence="10">
    <location>
        <begin position="220"/>
        <end position="242"/>
    </location>
</feature>
<evidence type="ECO:0000313" key="14">
    <source>
        <dbReference type="Proteomes" id="UP000183508"/>
    </source>
</evidence>
<keyword evidence="3 10" id="KW-0813">Transport</keyword>
<name>A0A1I7GV99_9BACL</name>
<proteinExistence type="inferred from homology"/>
<evidence type="ECO:0000256" key="5">
    <source>
        <dbReference type="ARBA" id="ARBA00022692"/>
    </source>
</evidence>
<dbReference type="InterPro" id="IPR024041">
    <property type="entry name" value="NH4_transpt_AmtB-like_dom"/>
</dbReference>
<evidence type="ECO:0000256" key="7">
    <source>
        <dbReference type="ARBA" id="ARBA00023136"/>
    </source>
</evidence>
<dbReference type="STRING" id="392015.SAMN05421543_10384"/>
<feature type="transmembrane region" description="Helical" evidence="10">
    <location>
        <begin position="254"/>
        <end position="274"/>
    </location>
</feature>
<keyword evidence="6 10" id="KW-1133">Transmembrane helix</keyword>
<dbReference type="Proteomes" id="UP000183508">
    <property type="component" value="Unassembled WGS sequence"/>
</dbReference>
<dbReference type="GO" id="GO:0005886">
    <property type="term" value="C:plasma membrane"/>
    <property type="evidence" value="ECO:0007669"/>
    <property type="project" value="UniProtKB-SubCell"/>
</dbReference>
<keyword evidence="14" id="KW-1185">Reference proteome</keyword>
<keyword evidence="5 10" id="KW-0812">Transmembrane</keyword>
<dbReference type="GO" id="GO:0008519">
    <property type="term" value="F:ammonium channel activity"/>
    <property type="evidence" value="ECO:0007669"/>
    <property type="project" value="InterPro"/>
</dbReference>
<feature type="transmembrane region" description="Helical" evidence="10">
    <location>
        <begin position="314"/>
        <end position="335"/>
    </location>
</feature>
<dbReference type="InterPro" id="IPR001905">
    <property type="entry name" value="Ammonium_transpt"/>
</dbReference>
<accession>A0A1I7GV99</accession>
<feature type="transmembrane region" description="Helical" evidence="10">
    <location>
        <begin position="37"/>
        <end position="55"/>
    </location>
</feature>
<feature type="region of interest" description="Disordered" evidence="11">
    <location>
        <begin position="1"/>
        <end position="25"/>
    </location>
</feature>
<evidence type="ECO:0000256" key="11">
    <source>
        <dbReference type="SAM" id="MobiDB-lite"/>
    </source>
</evidence>
<feature type="compositionally biased region" description="Basic and acidic residues" evidence="11">
    <location>
        <begin position="1"/>
        <end position="10"/>
    </location>
</feature>
<comment type="subcellular location">
    <subcellularLocation>
        <location evidence="1 10">Cell membrane</location>
        <topology evidence="1 10">Multi-pass membrane protein</topology>
    </subcellularLocation>
</comment>
<dbReference type="PROSITE" id="PS01219">
    <property type="entry name" value="AMMONIUM_TRANSP"/>
    <property type="match status" value="1"/>
</dbReference>
<feature type="transmembrane region" description="Helical" evidence="10">
    <location>
        <begin position="289"/>
        <end position="307"/>
    </location>
</feature>
<feature type="transmembrane region" description="Helical" evidence="10">
    <location>
        <begin position="412"/>
        <end position="434"/>
    </location>
</feature>
<dbReference type="InterPro" id="IPR018047">
    <property type="entry name" value="Ammonium_transpt_CS"/>
</dbReference>
<comment type="similarity">
    <text evidence="2 10">Belongs to the ammonia transporter channel (TC 1.A.11.2) family.</text>
</comment>
<evidence type="ECO:0000256" key="10">
    <source>
        <dbReference type="RuleBase" id="RU362002"/>
    </source>
</evidence>
<feature type="transmembrane region" description="Helical" evidence="10">
    <location>
        <begin position="153"/>
        <end position="174"/>
    </location>
</feature>
<evidence type="ECO:0000256" key="2">
    <source>
        <dbReference type="ARBA" id="ARBA00005887"/>
    </source>
</evidence>
<feature type="domain" description="Ammonium transporter AmtB-like" evidence="12">
    <location>
        <begin position="67"/>
        <end position="464"/>
    </location>
</feature>
<keyword evidence="7 10" id="KW-0472">Membrane</keyword>
<evidence type="ECO:0000256" key="8">
    <source>
        <dbReference type="ARBA" id="ARBA00023177"/>
    </source>
</evidence>
<dbReference type="EMBL" id="FPBV01000003">
    <property type="protein sequence ID" value="SFU52341.1"/>
    <property type="molecule type" value="Genomic_DNA"/>
</dbReference>
<dbReference type="Pfam" id="PF00909">
    <property type="entry name" value="Ammonium_transp"/>
    <property type="match status" value="1"/>
</dbReference>
<evidence type="ECO:0000256" key="3">
    <source>
        <dbReference type="ARBA" id="ARBA00022448"/>
    </source>
</evidence>
<evidence type="ECO:0000256" key="9">
    <source>
        <dbReference type="ARBA" id="ARBA00050025"/>
    </source>
</evidence>
<dbReference type="PANTHER" id="PTHR43029:SF10">
    <property type="entry name" value="AMMONIUM TRANSPORTER MEP2"/>
    <property type="match status" value="1"/>
</dbReference>
<feature type="transmembrane region" description="Helical" evidence="10">
    <location>
        <begin position="102"/>
        <end position="121"/>
    </location>
</feature>
<keyword evidence="8 10" id="KW-0924">Ammonia transport</keyword>
<evidence type="ECO:0000256" key="4">
    <source>
        <dbReference type="ARBA" id="ARBA00022475"/>
    </source>
</evidence>
<evidence type="ECO:0000256" key="1">
    <source>
        <dbReference type="ARBA" id="ARBA00004651"/>
    </source>
</evidence>
<dbReference type="NCBIfam" id="TIGR00836">
    <property type="entry name" value="amt"/>
    <property type="match status" value="1"/>
</dbReference>
<keyword evidence="4" id="KW-1003">Cell membrane</keyword>
<gene>
    <name evidence="13" type="ORF">SAMN05421543_10384</name>
</gene>
<feature type="transmembrane region" description="Helical" evidence="10">
    <location>
        <begin position="186"/>
        <end position="208"/>
    </location>
</feature>
<organism evidence="13 14">
    <name type="scientific">Alicyclobacillus macrosporangiidus</name>
    <dbReference type="NCBI Taxonomy" id="392015"/>
    <lineage>
        <taxon>Bacteria</taxon>
        <taxon>Bacillati</taxon>
        <taxon>Bacillota</taxon>
        <taxon>Bacilli</taxon>
        <taxon>Bacillales</taxon>
        <taxon>Alicyclobacillaceae</taxon>
        <taxon>Alicyclobacillus</taxon>
    </lineage>
</organism>
<feature type="transmembrane region" description="Helical" evidence="10">
    <location>
        <begin position="341"/>
        <end position="361"/>
    </location>
</feature>
<reference evidence="14" key="1">
    <citation type="submission" date="2016-10" db="EMBL/GenBank/DDBJ databases">
        <authorList>
            <person name="Varghese N."/>
        </authorList>
    </citation>
    <scope>NUCLEOTIDE SEQUENCE [LARGE SCALE GENOMIC DNA]</scope>
    <source>
        <strain evidence="14">DSM 17980</strain>
    </source>
</reference>
<dbReference type="FunFam" id="1.10.3430.10:FF:000007">
    <property type="entry name" value="Ammonium transporter"/>
    <property type="match status" value="1"/>
</dbReference>
<dbReference type="PANTHER" id="PTHR43029">
    <property type="entry name" value="AMMONIUM TRANSPORTER MEP2"/>
    <property type="match status" value="1"/>
</dbReference>
<dbReference type="eggNOG" id="COG0004">
    <property type="taxonomic scope" value="Bacteria"/>
</dbReference>
<feature type="transmembrane region" description="Helical" evidence="10">
    <location>
        <begin position="67"/>
        <end position="90"/>
    </location>
</feature>
<dbReference type="InterPro" id="IPR029020">
    <property type="entry name" value="Ammonium/urea_transptr"/>
</dbReference>
<evidence type="ECO:0000313" key="13">
    <source>
        <dbReference type="EMBL" id="SFU52341.1"/>
    </source>
</evidence>
<protein>
    <recommendedName>
        <fullName evidence="9 10">Ammonium transporter</fullName>
    </recommendedName>
</protein>